<reference evidence="1 2" key="1">
    <citation type="submission" date="2022-03" db="EMBL/GenBank/DDBJ databases">
        <title>Complete genome of Streptomyces rimosus ssp. rimosus R7 (=ATCC 10970).</title>
        <authorList>
            <person name="Beganovic S."/>
            <person name="Ruckert C."/>
            <person name="Busche T."/>
            <person name="Kalinowski J."/>
            <person name="Wittmann C."/>
        </authorList>
    </citation>
    <scope>NUCLEOTIDE SEQUENCE [LARGE SCALE GENOMIC DNA]</scope>
    <source>
        <strain evidence="1 2">R7</strain>
    </source>
</reference>
<protein>
    <submittedName>
        <fullName evidence="1">Uncharacterized protein</fullName>
    </submittedName>
</protein>
<dbReference type="Proteomes" id="UP000829494">
    <property type="component" value="Chromosome"/>
</dbReference>
<sequence>MSDYQDEQMGDIARMLGQSYAALATVCLNLPVPVTLPTGAVSSEDAAPAVRRVVEIVKEMPMPERTQADLFSACVYWLGALDIYSIMASEYHPVRGHSAVANILAAESALQDLAEWLYGQQHPDEQQ</sequence>
<dbReference type="EMBL" id="CP094298">
    <property type="protein sequence ID" value="UNZ06222.1"/>
    <property type="molecule type" value="Genomic_DNA"/>
</dbReference>
<proteinExistence type="predicted"/>
<gene>
    <name evidence="1" type="ORF">SRIMR7_29150</name>
</gene>
<evidence type="ECO:0000313" key="2">
    <source>
        <dbReference type="Proteomes" id="UP000829494"/>
    </source>
</evidence>
<dbReference type="RefSeq" id="WP_003981210.1">
    <property type="nucleotide sequence ID" value="NZ_CP043497.1"/>
</dbReference>
<evidence type="ECO:0000313" key="1">
    <source>
        <dbReference type="EMBL" id="UNZ06222.1"/>
    </source>
</evidence>
<accession>A0ABY3Z9T9</accession>
<dbReference type="GeneID" id="66854641"/>
<keyword evidence="2" id="KW-1185">Reference proteome</keyword>
<organism evidence="1 2">
    <name type="scientific">Streptomyces rimosus subsp. rimosus</name>
    <dbReference type="NCBI Taxonomy" id="132474"/>
    <lineage>
        <taxon>Bacteria</taxon>
        <taxon>Bacillati</taxon>
        <taxon>Actinomycetota</taxon>
        <taxon>Actinomycetes</taxon>
        <taxon>Kitasatosporales</taxon>
        <taxon>Streptomycetaceae</taxon>
        <taxon>Streptomyces</taxon>
    </lineage>
</organism>
<name>A0ABY3Z9T9_STRRM</name>